<feature type="compositionally biased region" description="Basic and acidic residues" evidence="18">
    <location>
        <begin position="924"/>
        <end position="940"/>
    </location>
</feature>
<evidence type="ECO:0000256" key="8">
    <source>
        <dbReference type="ARBA" id="ARBA00022737"/>
    </source>
</evidence>
<dbReference type="PANTHER" id="PTHR43655:SF2">
    <property type="entry name" value="AFG3 LIKE MATRIX AAA PEPTIDASE SUBUNIT 2, ISOFORM A"/>
    <property type="match status" value="1"/>
</dbReference>
<comment type="similarity">
    <text evidence="3">In the C-terminal section; belongs to the peptidase M41 family.</text>
</comment>
<evidence type="ECO:0000256" key="4">
    <source>
        <dbReference type="ARBA" id="ARBA00010550"/>
    </source>
</evidence>
<feature type="compositionally biased region" description="Basic and acidic residues" evidence="18">
    <location>
        <begin position="817"/>
        <end position="916"/>
    </location>
</feature>
<keyword evidence="11" id="KW-0862">Zinc</keyword>
<dbReference type="GO" id="GO:0005745">
    <property type="term" value="C:m-AAA complex"/>
    <property type="evidence" value="ECO:0007669"/>
    <property type="project" value="TreeGrafter"/>
</dbReference>
<evidence type="ECO:0000313" key="20">
    <source>
        <dbReference type="EMBL" id="KAF8680269.1"/>
    </source>
</evidence>
<dbReference type="FunFam" id="1.10.8.60:FF:000019">
    <property type="entry name" value="AFG3-like AAA ATPase 2"/>
    <property type="match status" value="1"/>
</dbReference>
<evidence type="ECO:0000256" key="1">
    <source>
        <dbReference type="ARBA" id="ARBA00001947"/>
    </source>
</evidence>
<feature type="region of interest" description="Disordered" evidence="18">
    <location>
        <begin position="813"/>
        <end position="951"/>
    </location>
</feature>
<evidence type="ECO:0000259" key="19">
    <source>
        <dbReference type="SMART" id="SM00382"/>
    </source>
</evidence>
<dbReference type="Gene3D" id="3.40.1690.20">
    <property type="match status" value="1"/>
</dbReference>
<dbReference type="Proteomes" id="UP000650582">
    <property type="component" value="Unassembled WGS sequence"/>
</dbReference>
<accession>A0A8H7H853</accession>
<feature type="region of interest" description="Disordered" evidence="18">
    <location>
        <begin position="736"/>
        <end position="765"/>
    </location>
</feature>
<dbReference type="Pfam" id="PF08424">
    <property type="entry name" value="NRDE-2"/>
    <property type="match status" value="1"/>
</dbReference>
<sequence length="1958" mass="221873">MHTFVRRAACARRVPLQVRPLPLTSTIAPRLARAYATPTDDKPSSTQEKKDSEKGKEKQLSDENKVPPALKGLEGFFGGSKSSESGSQHHDHEHDESHERRHRSTPPPGGPNNQPGPSMYQNLALVGTALYLAYTLSATSADSREITWQEFQNAFLEKGLVDKLTVVNRTRVRVHLHSNATGTMYPQSTGQGYYFSIGSVEAFERKLDEAQRELGIPINERIPVAYHEEISALNTALHFAPTLILAGLLLYFSRRATGGAGAGGSGGIFGIGKSRAKLFNQETDVKVKFKDVAGMEEAKVEIMEFVRFLKEPAKYERLGAKIPRGAILSGPPGTGKTLLAKATAGEASVPFLSVSGSEFVEMFVGVGPSRVRDLFASAKKHAPCIIFVDEIDAIGKSRGKGGNFGGNDERESTLNQLLVEMDGFGTKEHIVVLAGTNRPDVLDPALMRPGRFDRHIQVDRPDVSGRKEIFMVHLRPLKLHESLKLEDIAQKLAVMTPGFSGADIANVCNEAALHAARVENDSVTETNFDTAIERVIVGLERKSRVLGKEEKKTVAYHEAGHAVCGWFLEYADPLLKVSIIPRGVGALGYAQYLPAERYLYSTPQLIDRMCMTLGGRVSEEIFFGEITTGAQDDLQKITKMAFEVCANYGMNEVIGPVSYGGRDSKESFQKPFSEKTGEMLDNEVRKMIVAAHKRTKDLLTEKREEVVKVAERLLEKEILTRQDMIELLGKRPFKNQSDDMDKYLDRQGEKSAPPPFEGPQPEPSVASEAVDFENNSILYPMHLIYIAHSARMIPCFALMSAPSFSSFPTFSSFPDIEEPKSKGKDKDKNKDKDKRSKREERERERDRDEHKSKGDRDRHEDRRRDRRDRERSRSPRRRDKDKSRDVKERSKHRERDDGDKHSKAKKAEKAYREEKRRERKSRHGEKEKDKDKKDRGKDIDSGSELDELGETYNFEQDLAHARKQQTILRDKQRTEYESLELSNLCMADGKGDSQLMQFGYLESSKVPRADSNFEDGNVLGAPHGWKIIRGRGSNRQVELGKGGRPPAKRYVDRRAIPSTTRRLIPSKSTHSFTQEEEEEEFIRVNKRRKLKHDDLADEVDDLGKVKRREDGPVYREITRVNSDSSASDFSDSESDTELVTPELTRSGKLAARVKEYPMDISAWMALLKHNVAPAQNELARAEMAVSVLSKALAAHPANGRSPSLRLRFLRAGEIIWPSEQLEKEWEGVLRDFPHDGDVWTEWVGWRMRVVRVVNGVDDTLGDIAHAFEVLRGNTEELEMQRLRLFWKACVWLRQAGYIERAISAMQAQIEITFFPPSDRPATFPDTLKMFEEFWDSEVPRIGEEGAQGWANWVSGGGSGDVYDAGQVFKQLLDPPADPYLHWAQREKTMDSTLTQPLRLRTANFRLDDPHRVIVLSDFSPILTPLVTPVARRNLLFVCLHFLGLHTPGSTPPPDDIWADDRWMKRESDLFPDQLKSMGPRVLDGGALIGHERVLRPGWGCVKEWGWGVGRVVGAESDMKAGSHMWEAEDLVGVDIEFTSRVFSMLSPVVQDEMWDEHWLAFEAASNLKKALKLSRLQLAQDQASLYRWAGHARLERARNKPEEARKIYRVNLTNVKIDRRRPGELELWWDWSEMEWVQDKSEDALQVVLMAVDASAPTPIEILRAKRIYDASFEDDFSNDPMARVALVKLRALLELLSAKSLTSTLAIYNHHLQTPQFLHHTAEHEALVLSATLCAFHYSRTLGNPCPPNILRDQATAAIKLYPGNTTLLGLFLESERGEKVWGRVRTAVSDIILQEDLKDDMKTEVSLARILWAVWVESWEHGSYEQERVRNVLSKAISDHRTRQSPVLWRIYLEFEIRAGQLTRAKALLHQAIGVCPWVKDFYLLPFNQLRPVFTHTQLDFWINAMAERQIRTRTDVEELLVGWIPEEDSDSEIEVEGGEHDIEDRAQELRRLRPY</sequence>
<feature type="compositionally biased region" description="Low complexity" evidence="18">
    <location>
        <begin position="70"/>
        <end position="86"/>
    </location>
</feature>
<dbReference type="GO" id="GO:0006396">
    <property type="term" value="P:RNA processing"/>
    <property type="evidence" value="ECO:0007669"/>
    <property type="project" value="InterPro"/>
</dbReference>
<keyword evidence="9" id="KW-0547">Nucleotide-binding</keyword>
<evidence type="ECO:0000256" key="3">
    <source>
        <dbReference type="ARBA" id="ARBA00010044"/>
    </source>
</evidence>
<dbReference type="FunFam" id="3.40.1690.20:FF:000003">
    <property type="entry name" value="Mitochondrial inner membrane AAA protease Yta12, putative"/>
    <property type="match status" value="1"/>
</dbReference>
<evidence type="ECO:0000256" key="11">
    <source>
        <dbReference type="ARBA" id="ARBA00022833"/>
    </source>
</evidence>
<dbReference type="Gene3D" id="1.10.8.60">
    <property type="match status" value="1"/>
</dbReference>
<dbReference type="PROSITE" id="PS00674">
    <property type="entry name" value="AAA"/>
    <property type="match status" value="1"/>
</dbReference>
<dbReference type="GO" id="GO:0004176">
    <property type="term" value="F:ATP-dependent peptidase activity"/>
    <property type="evidence" value="ECO:0007669"/>
    <property type="project" value="InterPro"/>
</dbReference>
<feature type="compositionally biased region" description="Basic and acidic residues" evidence="18">
    <location>
        <begin position="39"/>
        <end position="65"/>
    </location>
</feature>
<dbReference type="InterPro" id="IPR003593">
    <property type="entry name" value="AAA+_ATPase"/>
</dbReference>
<keyword evidence="6" id="KW-0812">Transmembrane</keyword>
<comment type="cofactor">
    <cofactor evidence="1">
        <name>Zn(2+)</name>
        <dbReference type="ChEBI" id="CHEBI:29105"/>
    </cofactor>
</comment>
<dbReference type="GO" id="GO:0034982">
    <property type="term" value="P:mitochondrial protein processing"/>
    <property type="evidence" value="ECO:0007669"/>
    <property type="project" value="TreeGrafter"/>
</dbReference>
<keyword evidence="12" id="KW-0067">ATP-binding</keyword>
<dbReference type="SUPFAM" id="SSF52540">
    <property type="entry name" value="P-loop containing nucleoside triphosphate hydrolases"/>
    <property type="match status" value="1"/>
</dbReference>
<evidence type="ECO:0000256" key="18">
    <source>
        <dbReference type="SAM" id="MobiDB-lite"/>
    </source>
</evidence>
<comment type="catalytic activity">
    <reaction evidence="17">
        <text>ATP + H2O = ADP + phosphate + H(+)</text>
        <dbReference type="Rhea" id="RHEA:13065"/>
        <dbReference type="ChEBI" id="CHEBI:15377"/>
        <dbReference type="ChEBI" id="CHEBI:15378"/>
        <dbReference type="ChEBI" id="CHEBI:30616"/>
        <dbReference type="ChEBI" id="CHEBI:43474"/>
        <dbReference type="ChEBI" id="CHEBI:456216"/>
    </reaction>
    <physiologicalReaction direction="left-to-right" evidence="17">
        <dbReference type="Rhea" id="RHEA:13066"/>
    </physiologicalReaction>
</comment>
<evidence type="ECO:0000256" key="12">
    <source>
        <dbReference type="ARBA" id="ARBA00022840"/>
    </source>
</evidence>
<dbReference type="InterPro" id="IPR003959">
    <property type="entry name" value="ATPase_AAA_core"/>
</dbReference>
<dbReference type="Pfam" id="PF01434">
    <property type="entry name" value="Peptidase_M41"/>
    <property type="match status" value="1"/>
</dbReference>
<keyword evidence="15" id="KW-0496">Mitochondrion</keyword>
<feature type="compositionally biased region" description="Pro residues" evidence="18">
    <location>
        <begin position="752"/>
        <end position="762"/>
    </location>
</feature>
<dbReference type="NCBIfam" id="TIGR01241">
    <property type="entry name" value="FtsH_fam"/>
    <property type="match status" value="1"/>
</dbReference>
<keyword evidence="16" id="KW-0472">Membrane</keyword>
<dbReference type="InterPro" id="IPR000642">
    <property type="entry name" value="Peptidase_M41"/>
</dbReference>
<name>A0A8H7H853_9AGAM</name>
<feature type="region of interest" description="Disordered" evidence="18">
    <location>
        <begin position="32"/>
        <end position="120"/>
    </location>
</feature>
<keyword evidence="8" id="KW-0677">Repeat</keyword>
<dbReference type="FunFam" id="1.20.58.760:FF:000003">
    <property type="entry name" value="AFG3-like AAA ATPase 2"/>
    <property type="match status" value="1"/>
</dbReference>
<evidence type="ECO:0000256" key="16">
    <source>
        <dbReference type="ARBA" id="ARBA00023136"/>
    </source>
</evidence>
<dbReference type="Gene3D" id="1.25.40.10">
    <property type="entry name" value="Tetratricopeptide repeat domain"/>
    <property type="match status" value="1"/>
</dbReference>
<evidence type="ECO:0000256" key="6">
    <source>
        <dbReference type="ARBA" id="ARBA00022692"/>
    </source>
</evidence>
<keyword evidence="10" id="KW-0378">Hydrolase</keyword>
<keyword evidence="5" id="KW-0645">Protease</keyword>
<dbReference type="HAMAP" id="MF_01458">
    <property type="entry name" value="FtsH"/>
    <property type="match status" value="1"/>
</dbReference>
<comment type="caution">
    <text evidence="20">The sequence shown here is derived from an EMBL/GenBank/DDBJ whole genome shotgun (WGS) entry which is preliminary data.</text>
</comment>
<dbReference type="InterPro" id="IPR037219">
    <property type="entry name" value="Peptidase_M41-like"/>
</dbReference>
<evidence type="ECO:0000256" key="5">
    <source>
        <dbReference type="ARBA" id="ARBA00022670"/>
    </source>
</evidence>
<dbReference type="InterPro" id="IPR041569">
    <property type="entry name" value="AAA_lid_3"/>
</dbReference>
<dbReference type="GO" id="GO:0004222">
    <property type="term" value="F:metalloendopeptidase activity"/>
    <property type="evidence" value="ECO:0007669"/>
    <property type="project" value="InterPro"/>
</dbReference>
<dbReference type="GO" id="GO:0008270">
    <property type="term" value="F:zinc ion binding"/>
    <property type="evidence" value="ECO:0007669"/>
    <property type="project" value="InterPro"/>
</dbReference>
<comment type="similarity">
    <text evidence="4">In the N-terminal section; belongs to the AAA ATPase family.</text>
</comment>
<dbReference type="FunFam" id="3.40.50.300:FF:000001">
    <property type="entry name" value="ATP-dependent zinc metalloprotease FtsH"/>
    <property type="match status" value="1"/>
</dbReference>
<gene>
    <name evidence="20" type="ORF">RHS04_04525</name>
</gene>
<dbReference type="PANTHER" id="PTHR43655">
    <property type="entry name" value="ATP-DEPENDENT PROTEASE"/>
    <property type="match status" value="1"/>
</dbReference>
<dbReference type="GO" id="GO:0030163">
    <property type="term" value="P:protein catabolic process"/>
    <property type="evidence" value="ECO:0007669"/>
    <property type="project" value="UniProtKB-ARBA"/>
</dbReference>
<dbReference type="EMBL" id="JACYCC010000037">
    <property type="protein sequence ID" value="KAF8680269.1"/>
    <property type="molecule type" value="Genomic_DNA"/>
</dbReference>
<dbReference type="CDD" id="cd19501">
    <property type="entry name" value="RecA-like_FtsH"/>
    <property type="match status" value="1"/>
</dbReference>
<dbReference type="InterPro" id="IPR011990">
    <property type="entry name" value="TPR-like_helical_dom_sf"/>
</dbReference>
<organism evidence="20 21">
    <name type="scientific">Rhizoctonia solani</name>
    <dbReference type="NCBI Taxonomy" id="456999"/>
    <lineage>
        <taxon>Eukaryota</taxon>
        <taxon>Fungi</taxon>
        <taxon>Dikarya</taxon>
        <taxon>Basidiomycota</taxon>
        <taxon>Agaricomycotina</taxon>
        <taxon>Agaricomycetes</taxon>
        <taxon>Cantharellales</taxon>
        <taxon>Ceratobasidiaceae</taxon>
        <taxon>Rhizoctonia</taxon>
    </lineage>
</organism>
<dbReference type="Pfam" id="PF00004">
    <property type="entry name" value="AAA"/>
    <property type="match status" value="1"/>
</dbReference>
<dbReference type="SMART" id="SM00382">
    <property type="entry name" value="AAA"/>
    <property type="match status" value="1"/>
</dbReference>
<dbReference type="InterPro" id="IPR003107">
    <property type="entry name" value="HAT"/>
</dbReference>
<evidence type="ECO:0000313" key="21">
    <source>
        <dbReference type="Proteomes" id="UP000650582"/>
    </source>
</evidence>
<evidence type="ECO:0000256" key="10">
    <source>
        <dbReference type="ARBA" id="ARBA00022801"/>
    </source>
</evidence>
<comment type="subcellular location">
    <subcellularLocation>
        <location evidence="2">Mitochondrion membrane</location>
        <topology evidence="2">Multi-pass membrane protein</topology>
    </subcellularLocation>
</comment>
<dbReference type="InterPro" id="IPR011546">
    <property type="entry name" value="Pept_M41_FtsH_extracell"/>
</dbReference>
<protein>
    <submittedName>
        <fullName evidence="20">Peptidase family M41</fullName>
    </submittedName>
</protein>
<reference evidence="20" key="1">
    <citation type="submission" date="2020-09" db="EMBL/GenBank/DDBJ databases">
        <title>Comparative genome analyses of four rice-infecting Rhizoctonia solani isolates reveal extensive enrichment of homogalacturonan modification genes.</title>
        <authorList>
            <person name="Lee D.-Y."/>
            <person name="Jeon J."/>
            <person name="Kim K.-T."/>
            <person name="Cheong K."/>
            <person name="Song H."/>
            <person name="Choi G."/>
            <person name="Ko J."/>
            <person name="Opiyo S.O."/>
            <person name="Zuo S."/>
            <person name="Madhav S."/>
            <person name="Lee Y.-H."/>
            <person name="Wang G.-L."/>
        </authorList>
    </citation>
    <scope>NUCLEOTIDE SEQUENCE</scope>
    <source>
        <strain evidence="20">AG1-IA YN-7</strain>
    </source>
</reference>
<keyword evidence="7" id="KW-0479">Metal-binding</keyword>
<proteinExistence type="inferred from homology"/>
<dbReference type="GO" id="GO:0016887">
    <property type="term" value="F:ATP hydrolysis activity"/>
    <property type="evidence" value="ECO:0007669"/>
    <property type="project" value="InterPro"/>
</dbReference>
<keyword evidence="13" id="KW-1133">Transmembrane helix</keyword>
<evidence type="ECO:0000256" key="9">
    <source>
        <dbReference type="ARBA" id="ARBA00022741"/>
    </source>
</evidence>
<dbReference type="InterPro" id="IPR005936">
    <property type="entry name" value="FtsH"/>
</dbReference>
<dbReference type="SMART" id="SM00386">
    <property type="entry name" value="HAT"/>
    <property type="match status" value="4"/>
</dbReference>
<evidence type="ECO:0000256" key="13">
    <source>
        <dbReference type="ARBA" id="ARBA00022989"/>
    </source>
</evidence>
<evidence type="ECO:0000256" key="14">
    <source>
        <dbReference type="ARBA" id="ARBA00023049"/>
    </source>
</evidence>
<dbReference type="Gene3D" id="1.20.58.760">
    <property type="entry name" value="Peptidase M41"/>
    <property type="match status" value="1"/>
</dbReference>
<dbReference type="InterPro" id="IPR003960">
    <property type="entry name" value="ATPase_AAA_CS"/>
</dbReference>
<evidence type="ECO:0000256" key="17">
    <source>
        <dbReference type="ARBA" id="ARBA00048778"/>
    </source>
</evidence>
<evidence type="ECO:0000256" key="7">
    <source>
        <dbReference type="ARBA" id="ARBA00022723"/>
    </source>
</evidence>
<keyword evidence="14" id="KW-0482">Metalloprotease</keyword>
<evidence type="ECO:0000256" key="15">
    <source>
        <dbReference type="ARBA" id="ARBA00023128"/>
    </source>
</evidence>
<dbReference type="InterPro" id="IPR027417">
    <property type="entry name" value="P-loop_NTPase"/>
</dbReference>
<dbReference type="Gene3D" id="3.40.50.300">
    <property type="entry name" value="P-loop containing nucleotide triphosphate hydrolases"/>
    <property type="match status" value="1"/>
</dbReference>
<dbReference type="Pfam" id="PF17862">
    <property type="entry name" value="AAA_lid_3"/>
    <property type="match status" value="1"/>
</dbReference>
<dbReference type="Pfam" id="PF06480">
    <property type="entry name" value="FtsH_ext"/>
    <property type="match status" value="1"/>
</dbReference>
<dbReference type="SUPFAM" id="SSF140990">
    <property type="entry name" value="FtsH protease domain-like"/>
    <property type="match status" value="1"/>
</dbReference>
<dbReference type="InterPro" id="IPR013633">
    <property type="entry name" value="NRDE-2"/>
</dbReference>
<feature type="compositionally biased region" description="Basic and acidic residues" evidence="18">
    <location>
        <begin position="736"/>
        <end position="749"/>
    </location>
</feature>
<evidence type="ECO:0000256" key="2">
    <source>
        <dbReference type="ARBA" id="ARBA00004225"/>
    </source>
</evidence>
<dbReference type="GO" id="GO:0005524">
    <property type="term" value="F:ATP binding"/>
    <property type="evidence" value="ECO:0007669"/>
    <property type="project" value="UniProtKB-KW"/>
</dbReference>
<dbReference type="InterPro" id="IPR050928">
    <property type="entry name" value="ATP-dep_Zn_Metalloprotease"/>
</dbReference>
<feature type="domain" description="AAA+ ATPase" evidence="19">
    <location>
        <begin position="322"/>
        <end position="462"/>
    </location>
</feature>
<feature type="compositionally biased region" description="Basic and acidic residues" evidence="18">
    <location>
        <begin position="87"/>
        <end position="99"/>
    </location>
</feature>